<reference evidence="1 2" key="1">
    <citation type="submission" date="2019-02" db="EMBL/GenBank/DDBJ databases">
        <title>Deep-cultivation of Planctomycetes and their phenomic and genomic characterization uncovers novel biology.</title>
        <authorList>
            <person name="Wiegand S."/>
            <person name="Jogler M."/>
            <person name="Boedeker C."/>
            <person name="Pinto D."/>
            <person name="Vollmers J."/>
            <person name="Rivas-Marin E."/>
            <person name="Kohn T."/>
            <person name="Peeters S.H."/>
            <person name="Heuer A."/>
            <person name="Rast P."/>
            <person name="Oberbeckmann S."/>
            <person name="Bunk B."/>
            <person name="Jeske O."/>
            <person name="Meyerdierks A."/>
            <person name="Storesund J.E."/>
            <person name="Kallscheuer N."/>
            <person name="Luecker S."/>
            <person name="Lage O.M."/>
            <person name="Pohl T."/>
            <person name="Merkel B.J."/>
            <person name="Hornburger P."/>
            <person name="Mueller R.-W."/>
            <person name="Bruemmer F."/>
            <person name="Labrenz M."/>
            <person name="Spormann A.M."/>
            <person name="Op den Camp H."/>
            <person name="Overmann J."/>
            <person name="Amann R."/>
            <person name="Jetten M.S.M."/>
            <person name="Mascher T."/>
            <person name="Medema M.H."/>
            <person name="Devos D.P."/>
            <person name="Kaster A.-K."/>
            <person name="Ovreas L."/>
            <person name="Rohde M."/>
            <person name="Galperin M.Y."/>
            <person name="Jogler C."/>
        </authorList>
    </citation>
    <scope>NUCLEOTIDE SEQUENCE [LARGE SCALE GENOMIC DNA]</scope>
    <source>
        <strain evidence="1 2">ETA_A1</strain>
    </source>
</reference>
<protein>
    <submittedName>
        <fullName evidence="1">Uncharacterized protein</fullName>
    </submittedName>
</protein>
<dbReference type="Pfam" id="PF20529">
    <property type="entry name" value="DUF6744"/>
    <property type="match status" value="1"/>
</dbReference>
<dbReference type="InterPro" id="IPR046632">
    <property type="entry name" value="DUF6744"/>
</dbReference>
<dbReference type="EMBL" id="CP036273">
    <property type="protein sequence ID" value="QDU19744.1"/>
    <property type="molecule type" value="Genomic_DNA"/>
</dbReference>
<dbReference type="RefSeq" id="WP_145236165.1">
    <property type="nucleotide sequence ID" value="NZ_CP036273.1"/>
</dbReference>
<proteinExistence type="predicted"/>
<keyword evidence="2" id="KW-1185">Reference proteome</keyword>
<name>A0A517XQH7_9BACT</name>
<organism evidence="1 2">
    <name type="scientific">Urbifossiella limnaea</name>
    <dbReference type="NCBI Taxonomy" id="2528023"/>
    <lineage>
        <taxon>Bacteria</taxon>
        <taxon>Pseudomonadati</taxon>
        <taxon>Planctomycetota</taxon>
        <taxon>Planctomycetia</taxon>
        <taxon>Gemmatales</taxon>
        <taxon>Gemmataceae</taxon>
        <taxon>Urbifossiella</taxon>
    </lineage>
</organism>
<dbReference type="AlphaFoldDB" id="A0A517XQH7"/>
<evidence type="ECO:0000313" key="1">
    <source>
        <dbReference type="EMBL" id="QDU19744.1"/>
    </source>
</evidence>
<evidence type="ECO:0000313" key="2">
    <source>
        <dbReference type="Proteomes" id="UP000319576"/>
    </source>
</evidence>
<dbReference type="KEGG" id="uli:ETAA1_16800"/>
<accession>A0A517XQH7</accession>
<sequence length="287" mass="31483">MPATAAAPFPLPIGTTLLGEVISWTCSGVTVTHPTLLAALKDAGLDENVARELAPKHAFTRACKKLCDRRIIRQVGEDEASVRFQFTAESRDGDRFEYALETMLTLDKRTGSVTCDLPGLATLAQEELDRATDARTGSDVTKVIQKLFERHADLFPVRPQGGVYFVPDRHGAFVDKVQVMLGRLNGQILRFPVPRGLPEGDRSVKESVAAGLAALVDEHRKAVAAFGIDTREDTLKRAADKIRQTRLKVEAYAELLSEEKGRLDRELASARDELRHKVDQLAATAVA</sequence>
<dbReference type="Proteomes" id="UP000319576">
    <property type="component" value="Chromosome"/>
</dbReference>
<gene>
    <name evidence="1" type="ORF">ETAA1_16800</name>
</gene>
<dbReference type="OrthoDB" id="254883at2"/>